<dbReference type="PANTHER" id="PTHR36510:SF1">
    <property type="entry name" value="GLUTAMATE--CYSTEINE LIGASE 2-RELATED"/>
    <property type="match status" value="1"/>
</dbReference>
<name>A0A3L8P949_9ACTN</name>
<keyword evidence="2" id="KW-0436">Ligase</keyword>
<accession>A0A3L8P949</accession>
<dbReference type="InterPro" id="IPR050141">
    <property type="entry name" value="GCL_type2/YbdK_subfam"/>
</dbReference>
<feature type="non-terminal residue" evidence="2">
    <location>
        <position position="111"/>
    </location>
</feature>
<comment type="catalytic activity">
    <reaction evidence="1">
        <text>L-cysteine + L-glutamate + ATP = gamma-L-glutamyl-L-cysteine + ADP + phosphate + H(+)</text>
        <dbReference type="Rhea" id="RHEA:13285"/>
        <dbReference type="ChEBI" id="CHEBI:15378"/>
        <dbReference type="ChEBI" id="CHEBI:29985"/>
        <dbReference type="ChEBI" id="CHEBI:30616"/>
        <dbReference type="ChEBI" id="CHEBI:35235"/>
        <dbReference type="ChEBI" id="CHEBI:43474"/>
        <dbReference type="ChEBI" id="CHEBI:58173"/>
        <dbReference type="ChEBI" id="CHEBI:456216"/>
        <dbReference type="EC" id="6.3.2.2"/>
    </reaction>
</comment>
<evidence type="ECO:0000313" key="3">
    <source>
        <dbReference type="Proteomes" id="UP000282515"/>
    </source>
</evidence>
<dbReference type="GO" id="GO:0004357">
    <property type="term" value="F:glutamate-cysteine ligase activity"/>
    <property type="evidence" value="ECO:0007669"/>
    <property type="project" value="UniProtKB-EC"/>
</dbReference>
<evidence type="ECO:0000313" key="2">
    <source>
        <dbReference type="EMBL" id="RLV51389.1"/>
    </source>
</evidence>
<organism evidence="2 3">
    <name type="scientific">Aeromicrobium phragmitis</name>
    <dbReference type="NCBI Taxonomy" id="2478914"/>
    <lineage>
        <taxon>Bacteria</taxon>
        <taxon>Bacillati</taxon>
        <taxon>Actinomycetota</taxon>
        <taxon>Actinomycetes</taxon>
        <taxon>Propionibacteriales</taxon>
        <taxon>Nocardioidaceae</taxon>
        <taxon>Aeromicrobium</taxon>
    </lineage>
</organism>
<dbReference type="EMBL" id="RDBF01000230">
    <property type="protein sequence ID" value="RLV51389.1"/>
    <property type="molecule type" value="Genomic_DNA"/>
</dbReference>
<dbReference type="AlphaFoldDB" id="A0A3L8P949"/>
<dbReference type="RefSeq" id="WP_243697333.1">
    <property type="nucleotide sequence ID" value="NZ_RDBF01000230.1"/>
</dbReference>
<comment type="caution">
    <text evidence="2">The sequence shown here is derived from an EMBL/GenBank/DDBJ whole genome shotgun (WGS) entry which is preliminary data.</text>
</comment>
<dbReference type="SUPFAM" id="SSF55931">
    <property type="entry name" value="Glutamine synthetase/guanido kinase"/>
    <property type="match status" value="1"/>
</dbReference>
<dbReference type="PANTHER" id="PTHR36510">
    <property type="entry name" value="GLUTAMATE--CYSTEINE LIGASE 2-RELATED"/>
    <property type="match status" value="1"/>
</dbReference>
<sequence length="111" mass="12189">NSPFWHGTDTGYASYRYQAWSRWPTAGPVDLYGSAEAYERHQAAMLATGVPLDAAMLYYDARLSEHQPTLEVRIADVCLNPADAAVIATLTRALVEMAVRESHQPAPEVPA</sequence>
<dbReference type="InterPro" id="IPR006336">
    <property type="entry name" value="GCS2"/>
</dbReference>
<feature type="non-terminal residue" evidence="2">
    <location>
        <position position="1"/>
    </location>
</feature>
<proteinExistence type="predicted"/>
<dbReference type="Proteomes" id="UP000282515">
    <property type="component" value="Unassembled WGS sequence"/>
</dbReference>
<dbReference type="Gene3D" id="3.30.590.20">
    <property type="match status" value="1"/>
</dbReference>
<keyword evidence="3" id="KW-1185">Reference proteome</keyword>
<evidence type="ECO:0000256" key="1">
    <source>
        <dbReference type="ARBA" id="ARBA00048819"/>
    </source>
</evidence>
<dbReference type="Pfam" id="PF04107">
    <property type="entry name" value="GCS2"/>
    <property type="match status" value="1"/>
</dbReference>
<protein>
    <submittedName>
        <fullName evidence="2">Carboxylate--amine ligase</fullName>
    </submittedName>
</protein>
<reference evidence="2 3" key="1">
    <citation type="submission" date="2018-10" db="EMBL/GenBank/DDBJ databases">
        <title>Aeromicrobium sp. 9W16Y-2 whole genome shotgun sequence.</title>
        <authorList>
            <person name="Li F."/>
        </authorList>
    </citation>
    <scope>NUCLEOTIDE SEQUENCE [LARGE SCALE GENOMIC DNA]</scope>
    <source>
        <strain evidence="2 3">9W16Y-2</strain>
    </source>
</reference>
<dbReference type="InterPro" id="IPR014746">
    <property type="entry name" value="Gln_synth/guanido_kin_cat_dom"/>
</dbReference>
<gene>
    <name evidence="2" type="ORF">D9V41_17105</name>
</gene>
<dbReference type="GO" id="GO:0042398">
    <property type="term" value="P:modified amino acid biosynthetic process"/>
    <property type="evidence" value="ECO:0007669"/>
    <property type="project" value="InterPro"/>
</dbReference>